<dbReference type="EMBL" id="BAABCJ010000007">
    <property type="protein sequence ID" value="GAA3712870.1"/>
    <property type="molecule type" value="Genomic_DNA"/>
</dbReference>
<comment type="caution">
    <text evidence="2">The sequence shown here is derived from an EMBL/GenBank/DDBJ whole genome shotgun (WGS) entry which is preliminary data.</text>
</comment>
<evidence type="ECO:0000256" key="1">
    <source>
        <dbReference type="SAM" id="Phobius"/>
    </source>
</evidence>
<evidence type="ECO:0000313" key="2">
    <source>
        <dbReference type="EMBL" id="GAA3712870.1"/>
    </source>
</evidence>
<feature type="transmembrane region" description="Helical" evidence="1">
    <location>
        <begin position="156"/>
        <end position="176"/>
    </location>
</feature>
<dbReference type="PANTHER" id="PTHR43471:SF12">
    <property type="entry name" value="HYPOTHETICAL MEMBRANE PROTEIN, CONSERVED"/>
    <property type="match status" value="1"/>
</dbReference>
<name>A0ABP7E1S6_9MICC</name>
<keyword evidence="3" id="KW-1185">Reference proteome</keyword>
<dbReference type="PANTHER" id="PTHR43471">
    <property type="entry name" value="ABC TRANSPORTER PERMEASE"/>
    <property type="match status" value="1"/>
</dbReference>
<keyword evidence="1" id="KW-0812">Transmembrane</keyword>
<dbReference type="Pfam" id="PF12679">
    <property type="entry name" value="ABC2_membrane_2"/>
    <property type="match status" value="1"/>
</dbReference>
<reference evidence="3" key="1">
    <citation type="journal article" date="2019" name="Int. J. Syst. Evol. Microbiol.">
        <title>The Global Catalogue of Microorganisms (GCM) 10K type strain sequencing project: providing services to taxonomists for standard genome sequencing and annotation.</title>
        <authorList>
            <consortium name="The Broad Institute Genomics Platform"/>
            <consortium name="The Broad Institute Genome Sequencing Center for Infectious Disease"/>
            <person name="Wu L."/>
            <person name="Ma J."/>
        </authorList>
    </citation>
    <scope>NUCLEOTIDE SEQUENCE [LARGE SCALE GENOMIC DNA]</scope>
    <source>
        <strain evidence="3">JCM 16961</strain>
    </source>
</reference>
<gene>
    <name evidence="2" type="ORF">GCM10022377_28310</name>
</gene>
<organism evidence="2 3">
    <name type="scientific">Zhihengliuella alba</name>
    <dbReference type="NCBI Taxonomy" id="547018"/>
    <lineage>
        <taxon>Bacteria</taxon>
        <taxon>Bacillati</taxon>
        <taxon>Actinomycetota</taxon>
        <taxon>Actinomycetes</taxon>
        <taxon>Micrococcales</taxon>
        <taxon>Micrococcaceae</taxon>
        <taxon>Zhihengliuella</taxon>
    </lineage>
</organism>
<evidence type="ECO:0000313" key="3">
    <source>
        <dbReference type="Proteomes" id="UP001501536"/>
    </source>
</evidence>
<sequence length="395" mass="42704">MTDEKATSLGYLSGIRTVVELELRQRVRSKSWFIMLVVWFLVILAVTALAAYSASPMLLGTAEAEQIGQMMFELVISFVLLFGLLVAPALSANTITGDRAGGTLAILQNTLLTPGQLLWGKWLASWIAALAFLVVTLPMLAWAMSYGDVYLPSVPLFVLMCAVELGVACAIGVGISARSTRPLFAVVGTYLVVALLGLGTLIGFGLSLSMTQETITDYEVVNPKDPYASIEMDENGVPLDEDGEPVENEEQFWREFDAEHADFVYRTEDEICTDKPIQRTILHTERTAWMLAANPFVVVADAVATQPVEAGQDYSPEGPLGAVQVGVRMAQYGVDGPDCVNGVRQPEPTMNPGEMPPLWPVGLGVQLVLVGLLMADGRRRLVTPARKLATGTRVA</sequence>
<dbReference type="Proteomes" id="UP001501536">
    <property type="component" value="Unassembled WGS sequence"/>
</dbReference>
<protein>
    <recommendedName>
        <fullName evidence="4">ABC transporter permease</fullName>
    </recommendedName>
</protein>
<proteinExistence type="predicted"/>
<feature type="transmembrane region" description="Helical" evidence="1">
    <location>
        <begin position="32"/>
        <end position="55"/>
    </location>
</feature>
<keyword evidence="1" id="KW-1133">Transmembrane helix</keyword>
<feature type="transmembrane region" description="Helical" evidence="1">
    <location>
        <begin position="183"/>
        <end position="206"/>
    </location>
</feature>
<keyword evidence="1" id="KW-0472">Membrane</keyword>
<evidence type="ECO:0008006" key="4">
    <source>
        <dbReference type="Google" id="ProtNLM"/>
    </source>
</evidence>
<feature type="transmembrane region" description="Helical" evidence="1">
    <location>
        <begin position="122"/>
        <end position="144"/>
    </location>
</feature>
<feature type="transmembrane region" description="Helical" evidence="1">
    <location>
        <begin position="67"/>
        <end position="90"/>
    </location>
</feature>
<dbReference type="RefSeq" id="WP_344886118.1">
    <property type="nucleotide sequence ID" value="NZ_BAABCJ010000007.1"/>
</dbReference>
<accession>A0ABP7E1S6</accession>